<comment type="caution">
    <text evidence="1">The sequence shown here is derived from an EMBL/GenBank/DDBJ whole genome shotgun (WGS) entry which is preliminary data.</text>
</comment>
<evidence type="ECO:0000313" key="1">
    <source>
        <dbReference type="EMBL" id="KAH3718095.1"/>
    </source>
</evidence>
<name>A0A9D4C6T1_DREPO</name>
<keyword evidence="2" id="KW-1185">Reference proteome</keyword>
<accession>A0A9D4C6T1</accession>
<organism evidence="1 2">
    <name type="scientific">Dreissena polymorpha</name>
    <name type="common">Zebra mussel</name>
    <name type="synonym">Mytilus polymorpha</name>
    <dbReference type="NCBI Taxonomy" id="45954"/>
    <lineage>
        <taxon>Eukaryota</taxon>
        <taxon>Metazoa</taxon>
        <taxon>Spiralia</taxon>
        <taxon>Lophotrochozoa</taxon>
        <taxon>Mollusca</taxon>
        <taxon>Bivalvia</taxon>
        <taxon>Autobranchia</taxon>
        <taxon>Heteroconchia</taxon>
        <taxon>Euheterodonta</taxon>
        <taxon>Imparidentia</taxon>
        <taxon>Neoheterodontei</taxon>
        <taxon>Myida</taxon>
        <taxon>Dreissenoidea</taxon>
        <taxon>Dreissenidae</taxon>
        <taxon>Dreissena</taxon>
    </lineage>
</organism>
<dbReference type="AlphaFoldDB" id="A0A9D4C6T1"/>
<dbReference type="Proteomes" id="UP000828390">
    <property type="component" value="Unassembled WGS sequence"/>
</dbReference>
<dbReference type="EMBL" id="JAIWYP010000013">
    <property type="protein sequence ID" value="KAH3718095.1"/>
    <property type="molecule type" value="Genomic_DNA"/>
</dbReference>
<gene>
    <name evidence="1" type="ORF">DPMN_060894</name>
</gene>
<reference evidence="1" key="1">
    <citation type="journal article" date="2019" name="bioRxiv">
        <title>The Genome of the Zebra Mussel, Dreissena polymorpha: A Resource for Invasive Species Research.</title>
        <authorList>
            <person name="McCartney M.A."/>
            <person name="Auch B."/>
            <person name="Kono T."/>
            <person name="Mallez S."/>
            <person name="Zhang Y."/>
            <person name="Obille A."/>
            <person name="Becker A."/>
            <person name="Abrahante J.E."/>
            <person name="Garbe J."/>
            <person name="Badalamenti J.P."/>
            <person name="Herman A."/>
            <person name="Mangelson H."/>
            <person name="Liachko I."/>
            <person name="Sullivan S."/>
            <person name="Sone E.D."/>
            <person name="Koren S."/>
            <person name="Silverstein K.A.T."/>
            <person name="Beckman K.B."/>
            <person name="Gohl D.M."/>
        </authorList>
    </citation>
    <scope>NUCLEOTIDE SEQUENCE</scope>
    <source>
        <strain evidence="1">Duluth1</strain>
        <tissue evidence="1">Whole animal</tissue>
    </source>
</reference>
<evidence type="ECO:0000313" key="2">
    <source>
        <dbReference type="Proteomes" id="UP000828390"/>
    </source>
</evidence>
<proteinExistence type="predicted"/>
<sequence>MRVFTERASNKLLKKITLVVFHHHTEAWCDDSRELSPDGLYDETLCVVVVGNNTCGPNLFEK</sequence>
<protein>
    <submittedName>
        <fullName evidence="1">Uncharacterized protein</fullName>
    </submittedName>
</protein>
<reference evidence="1" key="2">
    <citation type="submission" date="2020-11" db="EMBL/GenBank/DDBJ databases">
        <authorList>
            <person name="McCartney M.A."/>
            <person name="Auch B."/>
            <person name="Kono T."/>
            <person name="Mallez S."/>
            <person name="Becker A."/>
            <person name="Gohl D.M."/>
            <person name="Silverstein K.A.T."/>
            <person name="Koren S."/>
            <person name="Bechman K.B."/>
            <person name="Herman A."/>
            <person name="Abrahante J.E."/>
            <person name="Garbe J."/>
        </authorList>
    </citation>
    <scope>NUCLEOTIDE SEQUENCE</scope>
    <source>
        <strain evidence="1">Duluth1</strain>
        <tissue evidence="1">Whole animal</tissue>
    </source>
</reference>